<dbReference type="InterPro" id="IPR002156">
    <property type="entry name" value="RNaseH_domain"/>
</dbReference>
<dbReference type="InterPro" id="IPR043502">
    <property type="entry name" value="DNA/RNA_pol_sf"/>
</dbReference>
<proteinExistence type="predicted"/>
<feature type="domain" description="Reverse transcriptase" evidence="2">
    <location>
        <begin position="729"/>
        <end position="1011"/>
    </location>
</feature>
<dbReference type="EMBL" id="DP000011">
    <property type="protein sequence ID" value="ABA98491.1"/>
    <property type="molecule type" value="Genomic_DNA"/>
</dbReference>
<evidence type="ECO:0000259" key="2">
    <source>
        <dbReference type="PROSITE" id="PS50878"/>
    </source>
</evidence>
<dbReference type="InterPro" id="IPR000477">
    <property type="entry name" value="RT_dom"/>
</dbReference>
<dbReference type="InterPro" id="IPR012337">
    <property type="entry name" value="RNaseH-like_sf"/>
</dbReference>
<dbReference type="InterPro" id="IPR026960">
    <property type="entry name" value="RVT-Znf"/>
</dbReference>
<feature type="compositionally biased region" description="Basic and acidic residues" evidence="1">
    <location>
        <begin position="175"/>
        <end position="192"/>
    </location>
</feature>
<reference evidence="3" key="3">
    <citation type="submission" date="2006-01" db="EMBL/GenBank/DDBJ databases">
        <authorList>
            <person name="Buell R."/>
        </authorList>
    </citation>
    <scope>NUCLEOTIDE SEQUENCE</scope>
</reference>
<dbReference type="InterPro" id="IPR036397">
    <property type="entry name" value="RNaseH_sf"/>
</dbReference>
<gene>
    <name evidence="3" type="ordered locus">LOC_Os12g29700</name>
</gene>
<protein>
    <submittedName>
        <fullName evidence="3">Retrotransposon protein, putative, unclassified</fullName>
    </submittedName>
</protein>
<organism evidence="3">
    <name type="scientific">Oryza sativa subsp. japonica</name>
    <name type="common">Rice</name>
    <dbReference type="NCBI Taxonomy" id="39947"/>
    <lineage>
        <taxon>Eukaryota</taxon>
        <taxon>Viridiplantae</taxon>
        <taxon>Streptophyta</taxon>
        <taxon>Embryophyta</taxon>
        <taxon>Tracheophyta</taxon>
        <taxon>Spermatophyta</taxon>
        <taxon>Magnoliopsida</taxon>
        <taxon>Liliopsida</taxon>
        <taxon>Poales</taxon>
        <taxon>Poaceae</taxon>
        <taxon>BOP clade</taxon>
        <taxon>Oryzoideae</taxon>
        <taxon>Oryzeae</taxon>
        <taxon>Oryzinae</taxon>
        <taxon>Oryza</taxon>
        <taxon>Oryza sativa</taxon>
    </lineage>
</organism>
<sequence>MAASDAYSNSKLIEDMIFAFVPIWVRAMKLPLGLMTKETGMAIGREVGEFMTMDLEEDGSAVGQFLRIKIRIDIRKPLMRGVTLFVGADERPLWCPLVYEFLPDFCYICGIVGHTEKLCEKKLAEGEAPLFNKSLRFIPEQKRWEGGSSDKTSGSRFQVQRKSGASSCKGSDAPSWRKEITDGSKGKEKGTQGEDEVTSPLKMGFPAERSDRPKKSLFQSKKGAAVEASKCVSTQEVINDVSYVAGTAQGEAAKKGEAGKQVDSAMQAMHVDSVPDEGLVDGGASGVVMKKTFKRIPREERGAKNGHPKLTEPEKGGPEEGVGGKRRRSAGGGDEGEKPTKKAGLAIQPCLYGDAHSETKHRTWTTMRGLIDNPTTPWLMAGDFNEILFSHEKQGGRMKAQSAMDEFRHALTDCGLDDLGFEGDAFTWRNHSHSQEGYIRERLDRAVANPEWRAMFPAARVINGDPRHSDHRPVIIELEGKNKGVRGRNGHNDFRFEAAWLEEEKFKEVVKEAWDVSAGLQGLPVHASLAGVAAGLSSWSSNVLGDLEKRVKKVKKELETCRRQPISRDQVVREEVLRYRLEKLEQQVDIYWKQRAHTNWLNKGDRNTSFFHASCSERRRRNRINKLRREDGSWVEREEDKRAMIIEFFKQLFTSNGGQNSQKLLDVVDRKVSGAMNESLRAEFTREEVKEALDAIGDLKAPGPDGMPAGFYKACWDVVGEKVTDEVLEVLRGGAIPEGWNDITIVLIPKVKKPELIKDLRPISLCNVCYKLVSKVLANRLKKILPDVISPAQSAFVPGRLISDNILIADEMTHYMRNKRSGQVGYAAFKLDMSKAYDRVEWSFLHDMILKLGFHTDWVNLIMKCVSTVTYRIRVNGELSESFSPGRGLRQGDPLSPYLFLLCAEGFSALLSKTEEEGRLHGIRICQGAPSVSHLLFADDSLILCRANGGEAQQLQTILQIYEECSGQVINKDKSAVMFSPNTSSLEKRAVMAALNMQRETTNERYLGLPVFVGRSRTKIFSYLKERIWQRIQGWKEKLLSRAGKEILIKAVAQAIPTFAMGCFELTKDLCDQISKMIAKYWWSNQEKDNKMHWLSWNKLTLPKNMGGLGFRDIYIFNLAMLAKQGWRLIQDPDSLCSRVLRAKYFPLGDCFRPKQTSNVSYTWRSIQKGLRVLQNGMIWRVGDGSKINIWADPWIPRGWSRKPMTPRGANLVTKVEELIDPYTGTWDEDLLSQTFWEEDVAAIKSIPVHVEMEDVLAWHFDARGCFTVKSAYKVQREMERRASRNGCPGVSNWESGDDDFWKKLWKLGVPGKIKHFLWRMCHNTLALRANLHHRGMDVDTRCVMCGRYNEDAGHLFFKCKPVKKVWQALNLEELRSMLEQQTSGKNVLQSIYCRPENERTSAIVCLWQWWKERNEVREGGIPRSPAELSHLIMSQAGEFVRMNVKEKSPRTGECAVWRRPPLNFVKINTDGAYSSNMKQGGWGFVIKDQTGAVLQAGAGPAAYLQDAFHAEVVACAAAIKTASERGMSRIELETDSMMLRYAIQDNSFNLSSLGGVILEIKHIILSCFHSFSVSYSPRSCNKVAHELAAYGCNLQTVSSWAGCPPGLERLVSSDSAGLVI</sequence>
<dbReference type="Pfam" id="PF00078">
    <property type="entry name" value="RVT_1"/>
    <property type="match status" value="1"/>
</dbReference>
<feature type="region of interest" description="Disordered" evidence="1">
    <location>
        <begin position="142"/>
        <end position="218"/>
    </location>
</feature>
<feature type="compositionally biased region" description="Basic and acidic residues" evidence="1">
    <location>
        <begin position="297"/>
        <end position="318"/>
    </location>
</feature>
<dbReference type="SUPFAM" id="SSF56672">
    <property type="entry name" value="DNA/RNA polymerases"/>
    <property type="match status" value="1"/>
</dbReference>
<dbReference type="PANTHER" id="PTHR33116">
    <property type="entry name" value="REVERSE TRANSCRIPTASE ZINC-BINDING DOMAIN-CONTAINING PROTEIN-RELATED-RELATED"/>
    <property type="match status" value="1"/>
</dbReference>
<evidence type="ECO:0000256" key="1">
    <source>
        <dbReference type="SAM" id="MobiDB-lite"/>
    </source>
</evidence>
<dbReference type="InterPro" id="IPR036691">
    <property type="entry name" value="Endo/exonu/phosph_ase_sf"/>
</dbReference>
<name>Q2QQV8_ORYSJ</name>
<dbReference type="Gene3D" id="3.60.10.10">
    <property type="entry name" value="Endonuclease/exonuclease/phosphatase"/>
    <property type="match status" value="1"/>
</dbReference>
<dbReference type="Gene3D" id="3.30.420.10">
    <property type="entry name" value="Ribonuclease H-like superfamily/Ribonuclease H"/>
    <property type="match status" value="1"/>
</dbReference>
<reference evidence="3" key="1">
    <citation type="journal article" date="2005" name="BMC Biol.">
        <title>The sequence of rice chromosomes 11 and 12, rich in disease resistance genes and recent gene duplications.</title>
        <authorList>
            <consortium name="The rice chromosomes 11 and 12 sequencing consortia"/>
        </authorList>
    </citation>
    <scope>NUCLEOTIDE SEQUENCE [LARGE SCALE GENOMIC DNA]</scope>
</reference>
<dbReference type="SUPFAM" id="SSF56219">
    <property type="entry name" value="DNase I-like"/>
    <property type="match status" value="1"/>
</dbReference>
<dbReference type="Pfam" id="PF13966">
    <property type="entry name" value="zf-RVT"/>
    <property type="match status" value="1"/>
</dbReference>
<dbReference type="SUPFAM" id="SSF53098">
    <property type="entry name" value="Ribonuclease H-like"/>
    <property type="match status" value="1"/>
</dbReference>
<dbReference type="Pfam" id="PF13456">
    <property type="entry name" value="RVT_3"/>
    <property type="match status" value="1"/>
</dbReference>
<dbReference type="GO" id="GO:0003676">
    <property type="term" value="F:nucleic acid binding"/>
    <property type="evidence" value="ECO:0007669"/>
    <property type="project" value="InterPro"/>
</dbReference>
<dbReference type="CDD" id="cd06222">
    <property type="entry name" value="RNase_H_like"/>
    <property type="match status" value="1"/>
</dbReference>
<dbReference type="CDD" id="cd01650">
    <property type="entry name" value="RT_nLTR_like"/>
    <property type="match status" value="1"/>
</dbReference>
<dbReference type="PANTHER" id="PTHR33116:SF86">
    <property type="entry name" value="REVERSE TRANSCRIPTASE DOMAIN-CONTAINING PROTEIN"/>
    <property type="match status" value="1"/>
</dbReference>
<reference evidence="3" key="2">
    <citation type="submission" date="2005-04" db="EMBL/GenBank/DDBJ databases">
        <authorList>
            <person name="Buell C.R."/>
            <person name="Wing R.A."/>
            <person name="McCombie W.A."/>
            <person name="Ouyang S."/>
        </authorList>
    </citation>
    <scope>NUCLEOTIDE SEQUENCE</scope>
</reference>
<dbReference type="PROSITE" id="PS50878">
    <property type="entry name" value="RT_POL"/>
    <property type="match status" value="1"/>
</dbReference>
<accession>Q2QQV8</accession>
<dbReference type="GO" id="GO:0004523">
    <property type="term" value="F:RNA-DNA hybrid ribonuclease activity"/>
    <property type="evidence" value="ECO:0007669"/>
    <property type="project" value="InterPro"/>
</dbReference>
<evidence type="ECO:0000313" key="3">
    <source>
        <dbReference type="EMBL" id="ABA98491.1"/>
    </source>
</evidence>
<feature type="compositionally biased region" description="Polar residues" evidence="1">
    <location>
        <begin position="149"/>
        <end position="169"/>
    </location>
</feature>
<feature type="region of interest" description="Disordered" evidence="1">
    <location>
        <begin position="297"/>
        <end position="341"/>
    </location>
</feature>
<dbReference type="InterPro" id="IPR044730">
    <property type="entry name" value="RNase_H-like_dom_plant"/>
</dbReference>